<dbReference type="InterPro" id="IPR036291">
    <property type="entry name" value="NAD(P)-bd_dom_sf"/>
</dbReference>
<evidence type="ECO:0000313" key="7">
    <source>
        <dbReference type="Proteomes" id="UP001615550"/>
    </source>
</evidence>
<protein>
    <submittedName>
        <fullName evidence="6">NAD-dependent epimerase/dehydratase family protein</fullName>
    </submittedName>
</protein>
<dbReference type="InterPro" id="IPR001509">
    <property type="entry name" value="Epimerase_deHydtase"/>
</dbReference>
<dbReference type="InterPro" id="IPR044516">
    <property type="entry name" value="UXS-like"/>
</dbReference>
<dbReference type="EMBL" id="JBGORX010000006">
    <property type="protein sequence ID" value="MFJ1269386.1"/>
    <property type="molecule type" value="Genomic_DNA"/>
</dbReference>
<dbReference type="RefSeq" id="WP_400188210.1">
    <property type="nucleotide sequence ID" value="NZ_JBGORX010000006.1"/>
</dbReference>
<keyword evidence="4" id="KW-0456">Lyase</keyword>
<name>A0ABW8DBQ7_9GAMM</name>
<dbReference type="PANTHER" id="PTHR43078:SF6">
    <property type="entry name" value="UDP-GLUCURONIC ACID DECARBOXYLASE 1"/>
    <property type="match status" value="1"/>
</dbReference>
<evidence type="ECO:0000259" key="5">
    <source>
        <dbReference type="Pfam" id="PF01370"/>
    </source>
</evidence>
<keyword evidence="2" id="KW-0210">Decarboxylase</keyword>
<evidence type="ECO:0000256" key="2">
    <source>
        <dbReference type="ARBA" id="ARBA00022793"/>
    </source>
</evidence>
<dbReference type="Proteomes" id="UP001615550">
    <property type="component" value="Unassembled WGS sequence"/>
</dbReference>
<keyword evidence="7" id="KW-1185">Reference proteome</keyword>
<accession>A0ABW8DBQ7</accession>
<dbReference type="SUPFAM" id="SSF51735">
    <property type="entry name" value="NAD(P)-binding Rossmann-fold domains"/>
    <property type="match status" value="1"/>
</dbReference>
<evidence type="ECO:0000256" key="1">
    <source>
        <dbReference type="ARBA" id="ARBA00001911"/>
    </source>
</evidence>
<proteinExistence type="predicted"/>
<evidence type="ECO:0000256" key="3">
    <source>
        <dbReference type="ARBA" id="ARBA00023027"/>
    </source>
</evidence>
<evidence type="ECO:0000313" key="6">
    <source>
        <dbReference type="EMBL" id="MFJ1269386.1"/>
    </source>
</evidence>
<dbReference type="Gene3D" id="3.40.50.720">
    <property type="entry name" value="NAD(P)-binding Rossmann-like Domain"/>
    <property type="match status" value="1"/>
</dbReference>
<comment type="cofactor">
    <cofactor evidence="1">
        <name>NAD(+)</name>
        <dbReference type="ChEBI" id="CHEBI:57540"/>
    </cofactor>
</comment>
<keyword evidence="3" id="KW-0520">NAD</keyword>
<sequence>MMRVLITGGAGFIGSNLAKYHVQKGDDVIVVDNLSTGRIENIKALQQQPGFIFYKKDLLKWKGLAQALVEVDRIYHMAAVVGMFHVLNHPVETLKCNIFATLRLMETLLSLESKPLVIIASSSEVYGNQHKTMSEHTPLIIESSITSHASYVISKLSDESIALSFWHKHQIPTIILRLFNTVGRNQLSRYGMVVPRLIKQAMNNEPITVFGDGTQKRSFCNVEDSVNLIDRLANNPGSVGEIVNVGFNEDISINTLAKKIKKICASESLITHIPFSEVYHNDFIYIADRKPDISKLLNLTHYTYKWNIDSTITDIAAYFKQIGIK</sequence>
<comment type="caution">
    <text evidence="6">The sequence shown here is derived from an EMBL/GenBank/DDBJ whole genome shotgun (WGS) entry which is preliminary data.</text>
</comment>
<gene>
    <name evidence="6" type="ORF">ACD661_12535</name>
</gene>
<dbReference type="PANTHER" id="PTHR43078">
    <property type="entry name" value="UDP-GLUCURONIC ACID DECARBOXYLASE-RELATED"/>
    <property type="match status" value="1"/>
</dbReference>
<reference evidence="6 7" key="1">
    <citation type="submission" date="2024-08" db="EMBL/GenBank/DDBJ databases">
        <title>Draft Genome Sequence of Legionella lytica strain DSB2004, Isolated From a Fire Sprinkler System.</title>
        <authorList>
            <person name="Everhart A.D."/>
            <person name="Kidane D.T."/>
            <person name="Farone A.L."/>
            <person name="Farone M.B."/>
        </authorList>
    </citation>
    <scope>NUCLEOTIDE SEQUENCE [LARGE SCALE GENOMIC DNA]</scope>
    <source>
        <strain evidence="6 7">DSB2004</strain>
    </source>
</reference>
<evidence type="ECO:0000256" key="4">
    <source>
        <dbReference type="ARBA" id="ARBA00023239"/>
    </source>
</evidence>
<dbReference type="Pfam" id="PF01370">
    <property type="entry name" value="Epimerase"/>
    <property type="match status" value="1"/>
</dbReference>
<feature type="domain" description="NAD-dependent epimerase/dehydratase" evidence="5">
    <location>
        <begin position="4"/>
        <end position="246"/>
    </location>
</feature>
<organism evidence="6 7">
    <name type="scientific">Legionella lytica</name>
    <dbReference type="NCBI Taxonomy" id="96232"/>
    <lineage>
        <taxon>Bacteria</taxon>
        <taxon>Pseudomonadati</taxon>
        <taxon>Pseudomonadota</taxon>
        <taxon>Gammaproteobacteria</taxon>
        <taxon>Legionellales</taxon>
        <taxon>Legionellaceae</taxon>
        <taxon>Legionella</taxon>
    </lineage>
</organism>